<feature type="region of interest" description="Disordered" evidence="1">
    <location>
        <begin position="348"/>
        <end position="382"/>
    </location>
</feature>
<feature type="transmembrane region" description="Helical" evidence="2">
    <location>
        <begin position="21"/>
        <end position="40"/>
    </location>
</feature>
<keyword evidence="2" id="KW-0472">Membrane</keyword>
<evidence type="ECO:0000313" key="3">
    <source>
        <dbReference type="EMBL" id="RMB87604.1"/>
    </source>
</evidence>
<proteinExistence type="predicted"/>
<comment type="caution">
    <text evidence="3">The sequence shown here is derived from an EMBL/GenBank/DDBJ whole genome shotgun (WGS) entry which is preliminary data.</text>
</comment>
<protein>
    <recommendedName>
        <fullName evidence="5">TPM domain-containing protein</fullName>
    </recommendedName>
</protein>
<feature type="region of interest" description="Disordered" evidence="1">
    <location>
        <begin position="532"/>
        <end position="555"/>
    </location>
</feature>
<evidence type="ECO:0000256" key="1">
    <source>
        <dbReference type="SAM" id="MobiDB-lite"/>
    </source>
</evidence>
<organism evidence="3 4">
    <name type="scientific">Streptomyces shenzhenensis</name>
    <dbReference type="NCBI Taxonomy" id="943815"/>
    <lineage>
        <taxon>Bacteria</taxon>
        <taxon>Bacillati</taxon>
        <taxon>Actinomycetota</taxon>
        <taxon>Actinomycetes</taxon>
        <taxon>Kitasatosporales</taxon>
        <taxon>Streptomycetaceae</taxon>
        <taxon>Streptomyces</taxon>
    </lineage>
</organism>
<keyword evidence="2" id="KW-0812">Transmembrane</keyword>
<dbReference type="RefSeq" id="WP_121887271.1">
    <property type="nucleotide sequence ID" value="NZ_PENI01000001.1"/>
</dbReference>
<reference evidence="3 4" key="1">
    <citation type="submission" date="2017-11" db="EMBL/GenBank/DDBJ databases">
        <title>Draft genome of actinobacteria isolated from guarana (Paullinia cupana (Mart.) Ducke.</title>
        <authorList>
            <person name="Siqueira K.A."/>
            <person name="Liotti R.G."/>
            <person name="Mendes T.A.O."/>
            <person name="Soares M.A."/>
        </authorList>
    </citation>
    <scope>NUCLEOTIDE SEQUENCE [LARGE SCALE GENOMIC DNA]</scope>
    <source>
        <strain evidence="3 4">193</strain>
    </source>
</reference>
<feature type="compositionally biased region" description="Low complexity" evidence="1">
    <location>
        <begin position="365"/>
        <end position="382"/>
    </location>
</feature>
<dbReference type="AlphaFoldDB" id="A0A3M0IFM5"/>
<name>A0A3M0IFM5_9ACTN</name>
<accession>A0A3M0IFM5</accession>
<keyword evidence="2" id="KW-1133">Transmembrane helix</keyword>
<dbReference type="OrthoDB" id="5105562at2"/>
<sequence>MTSSLIRGRPRRSASHIRVQVAHTVLGGVISVAWLVLPGMTFGGGDPVPEARAGRVADAAVPGRTGTSPDDLVLPLVAVGAAGVLAGYAYLRHTRRARTRTTPGTGSPRPPAPTPAESDRQARTALVAADDAVRTSREELAWAEARFGTPAVEPFARALRAAETELSAAFAIRRRYEEGLPGAADARRQALVGVIGRCAEAGRRLDTEAAAFDRLRAPVRDLGGALDIAERRSRELAGRTAGAEATAAGLGERYGPTAAEPVRGHAEQAEDRLLFATAALDQARRAADSDDAEQAVRRLRAAEGAVAQADVFVTGVERLARELAEAAALVPAALTGAEAELARARAGLPRAPAVEPGPAGRRDTAAAPGGRPEAPPRGRTAANRVPAGEFRARLAHADTVLAAVRGELTGGPYDPLDALRRIARAVEPVGAGRSGAVPLAGFLAARSTTAAAEDFVTTHRAAVGAEARTLLAEAVRLLAQGGTRTADELARTARQFAERDVRTHGTPYTGEAGYAAGLAGAVLGGVLLGTAPDGGPPASFGGPRTRGRRGPAPPG</sequence>
<feature type="region of interest" description="Disordered" evidence="1">
    <location>
        <begin position="95"/>
        <end position="121"/>
    </location>
</feature>
<evidence type="ECO:0000313" key="4">
    <source>
        <dbReference type="Proteomes" id="UP000270471"/>
    </source>
</evidence>
<evidence type="ECO:0000256" key="2">
    <source>
        <dbReference type="SAM" id="Phobius"/>
    </source>
</evidence>
<feature type="transmembrane region" description="Helical" evidence="2">
    <location>
        <begin position="72"/>
        <end position="91"/>
    </location>
</feature>
<evidence type="ECO:0008006" key="5">
    <source>
        <dbReference type="Google" id="ProtNLM"/>
    </source>
</evidence>
<dbReference type="EMBL" id="PENI01000001">
    <property type="protein sequence ID" value="RMB87604.1"/>
    <property type="molecule type" value="Genomic_DNA"/>
</dbReference>
<dbReference type="Proteomes" id="UP000270471">
    <property type="component" value="Unassembled WGS sequence"/>
</dbReference>
<gene>
    <name evidence="3" type="ORF">CTZ28_01170</name>
</gene>
<keyword evidence="4" id="KW-1185">Reference proteome</keyword>